<accession>A0A6J7KIZ0</accession>
<dbReference type="AlphaFoldDB" id="A0A6J7KIZ0"/>
<dbReference type="EMBL" id="CAFBNN010000078">
    <property type="protein sequence ID" value="CAB4953864.1"/>
    <property type="molecule type" value="Genomic_DNA"/>
</dbReference>
<sequence>MPKIPNPIVAIKTLTNPRKTAALASFVDHAAVEISITPAKT</sequence>
<evidence type="ECO:0000313" key="1">
    <source>
        <dbReference type="EMBL" id="CAB4953864.1"/>
    </source>
</evidence>
<reference evidence="1" key="1">
    <citation type="submission" date="2020-05" db="EMBL/GenBank/DDBJ databases">
        <authorList>
            <person name="Chiriac C."/>
            <person name="Salcher M."/>
            <person name="Ghai R."/>
            <person name="Kavagutti S V."/>
        </authorList>
    </citation>
    <scope>NUCLEOTIDE SEQUENCE</scope>
</reference>
<proteinExistence type="predicted"/>
<name>A0A6J7KIZ0_9ZZZZ</name>
<protein>
    <submittedName>
        <fullName evidence="1">Unannotated protein</fullName>
    </submittedName>
</protein>
<gene>
    <name evidence="1" type="ORF">UFOPK3797_00678</name>
</gene>
<organism evidence="1">
    <name type="scientific">freshwater metagenome</name>
    <dbReference type="NCBI Taxonomy" id="449393"/>
    <lineage>
        <taxon>unclassified sequences</taxon>
        <taxon>metagenomes</taxon>
        <taxon>ecological metagenomes</taxon>
    </lineage>
</organism>